<evidence type="ECO:0000313" key="2">
    <source>
        <dbReference type="Proteomes" id="UP000276133"/>
    </source>
</evidence>
<dbReference type="AlphaFoldDB" id="A0A3M7QPW1"/>
<sequence length="73" mass="8476">MSPYIVSLNSQFKLVRMNKKFENNKSFFATKAFLTCNCIFSGVSGSSCERTESAKYIFNTFRELKFNEAFFTQ</sequence>
<comment type="caution">
    <text evidence="1">The sequence shown here is derived from an EMBL/GenBank/DDBJ whole genome shotgun (WGS) entry which is preliminary data.</text>
</comment>
<proteinExistence type="predicted"/>
<accession>A0A3M7QPW1</accession>
<dbReference type="EMBL" id="REGN01005434">
    <property type="protein sequence ID" value="RNA13380.1"/>
    <property type="molecule type" value="Genomic_DNA"/>
</dbReference>
<name>A0A3M7QPW1_BRAPC</name>
<gene>
    <name evidence="1" type="ORF">BpHYR1_043217</name>
</gene>
<evidence type="ECO:0000313" key="1">
    <source>
        <dbReference type="EMBL" id="RNA13380.1"/>
    </source>
</evidence>
<protein>
    <submittedName>
        <fullName evidence="1">Uncharacterized protein</fullName>
    </submittedName>
</protein>
<organism evidence="1 2">
    <name type="scientific">Brachionus plicatilis</name>
    <name type="common">Marine rotifer</name>
    <name type="synonym">Brachionus muelleri</name>
    <dbReference type="NCBI Taxonomy" id="10195"/>
    <lineage>
        <taxon>Eukaryota</taxon>
        <taxon>Metazoa</taxon>
        <taxon>Spiralia</taxon>
        <taxon>Gnathifera</taxon>
        <taxon>Rotifera</taxon>
        <taxon>Eurotatoria</taxon>
        <taxon>Monogononta</taxon>
        <taxon>Pseudotrocha</taxon>
        <taxon>Ploima</taxon>
        <taxon>Brachionidae</taxon>
        <taxon>Brachionus</taxon>
    </lineage>
</organism>
<reference evidence="1 2" key="1">
    <citation type="journal article" date="2018" name="Sci. Rep.">
        <title>Genomic signatures of local adaptation to the degree of environmental predictability in rotifers.</title>
        <authorList>
            <person name="Franch-Gras L."/>
            <person name="Hahn C."/>
            <person name="Garcia-Roger E.M."/>
            <person name="Carmona M.J."/>
            <person name="Serra M."/>
            <person name="Gomez A."/>
        </authorList>
    </citation>
    <scope>NUCLEOTIDE SEQUENCE [LARGE SCALE GENOMIC DNA]</scope>
    <source>
        <strain evidence="1">HYR1</strain>
    </source>
</reference>
<keyword evidence="2" id="KW-1185">Reference proteome</keyword>
<dbReference type="Proteomes" id="UP000276133">
    <property type="component" value="Unassembled WGS sequence"/>
</dbReference>